<evidence type="ECO:0000259" key="8">
    <source>
        <dbReference type="PROSITE" id="PS50016"/>
    </source>
</evidence>
<dbReference type="PROSITE" id="PS50016">
    <property type="entry name" value="ZF_PHD_2"/>
    <property type="match status" value="1"/>
</dbReference>
<dbReference type="GO" id="GO:0016020">
    <property type="term" value="C:membrane"/>
    <property type="evidence" value="ECO:0007669"/>
    <property type="project" value="TreeGrafter"/>
</dbReference>
<proteinExistence type="predicted"/>
<dbReference type="InterPro" id="IPR013083">
    <property type="entry name" value="Znf_RING/FYVE/PHD"/>
</dbReference>
<dbReference type="SUPFAM" id="SSF50985">
    <property type="entry name" value="RCC1/BLIP-II"/>
    <property type="match status" value="1"/>
</dbReference>
<keyword evidence="10" id="KW-1185">Reference proteome</keyword>
<dbReference type="OrthoDB" id="5370059at2759"/>
<reference evidence="9 10" key="1">
    <citation type="submission" date="2013-07" db="EMBL/GenBank/DDBJ databases">
        <title>The Genome Sequence of Cryptococcus heveanensis BCC8398.</title>
        <authorList>
            <consortium name="The Broad Institute Genome Sequencing Platform"/>
            <person name="Cuomo C."/>
            <person name="Litvintseva A."/>
            <person name="Chen Y."/>
            <person name="Heitman J."/>
            <person name="Sun S."/>
            <person name="Springer D."/>
            <person name="Dromer F."/>
            <person name="Young S.K."/>
            <person name="Zeng Q."/>
            <person name="Gargeya S."/>
            <person name="Fitzgerald M."/>
            <person name="Abouelleil A."/>
            <person name="Alvarado L."/>
            <person name="Berlin A.M."/>
            <person name="Chapman S.B."/>
            <person name="Dewar J."/>
            <person name="Goldberg J."/>
            <person name="Griggs A."/>
            <person name="Gujja S."/>
            <person name="Hansen M."/>
            <person name="Howarth C."/>
            <person name="Imamovic A."/>
            <person name="Larimer J."/>
            <person name="McCowan C."/>
            <person name="Murphy C."/>
            <person name="Pearson M."/>
            <person name="Priest M."/>
            <person name="Roberts A."/>
            <person name="Saif S."/>
            <person name="Shea T."/>
            <person name="Sykes S."/>
            <person name="Wortman J."/>
            <person name="Nusbaum C."/>
            <person name="Birren B."/>
        </authorList>
    </citation>
    <scope>NUCLEOTIDE SEQUENCE [LARGE SCALE GENOMIC DNA]</scope>
    <source>
        <strain evidence="9 10">BCC8398</strain>
    </source>
</reference>
<feature type="repeat" description="RCC1" evidence="6">
    <location>
        <begin position="187"/>
        <end position="250"/>
    </location>
</feature>
<protein>
    <recommendedName>
        <fullName evidence="8">PHD-type domain-containing protein</fullName>
    </recommendedName>
</protein>
<dbReference type="SMART" id="SM00249">
    <property type="entry name" value="PHD"/>
    <property type="match status" value="1"/>
</dbReference>
<dbReference type="Pfam" id="PF00628">
    <property type="entry name" value="PHD"/>
    <property type="match status" value="1"/>
</dbReference>
<feature type="compositionally biased region" description="Polar residues" evidence="7">
    <location>
        <begin position="533"/>
        <end position="553"/>
    </location>
</feature>
<dbReference type="GO" id="GO:0008270">
    <property type="term" value="F:zinc ion binding"/>
    <property type="evidence" value="ECO:0007669"/>
    <property type="project" value="UniProtKB-KW"/>
</dbReference>
<feature type="compositionally biased region" description="Low complexity" evidence="7">
    <location>
        <begin position="516"/>
        <end position="532"/>
    </location>
</feature>
<evidence type="ECO:0000256" key="5">
    <source>
        <dbReference type="PROSITE-ProRule" id="PRU00146"/>
    </source>
</evidence>
<dbReference type="PANTHER" id="PTHR46207">
    <property type="entry name" value="PROTEIN RCC2"/>
    <property type="match status" value="1"/>
</dbReference>
<organism evidence="9 10">
    <name type="scientific">Kwoniella heveanensis BCC8398</name>
    <dbReference type="NCBI Taxonomy" id="1296120"/>
    <lineage>
        <taxon>Eukaryota</taxon>
        <taxon>Fungi</taxon>
        <taxon>Dikarya</taxon>
        <taxon>Basidiomycota</taxon>
        <taxon>Agaricomycotina</taxon>
        <taxon>Tremellomycetes</taxon>
        <taxon>Tremellales</taxon>
        <taxon>Cryptococcaceae</taxon>
        <taxon>Kwoniella</taxon>
    </lineage>
</organism>
<evidence type="ECO:0000256" key="1">
    <source>
        <dbReference type="ARBA" id="ARBA00022723"/>
    </source>
</evidence>
<dbReference type="PROSITE" id="PS50012">
    <property type="entry name" value="RCC1_3"/>
    <property type="match status" value="2"/>
</dbReference>
<evidence type="ECO:0000256" key="4">
    <source>
        <dbReference type="ARBA" id="ARBA00022833"/>
    </source>
</evidence>
<keyword evidence="4" id="KW-0862">Zinc</keyword>
<dbReference type="InterPro" id="IPR058923">
    <property type="entry name" value="RCC1-like_dom"/>
</dbReference>
<dbReference type="PANTHER" id="PTHR46207:SF1">
    <property type="entry name" value="PROTEIN RCC2"/>
    <property type="match status" value="1"/>
</dbReference>
<evidence type="ECO:0000256" key="2">
    <source>
        <dbReference type="ARBA" id="ARBA00022737"/>
    </source>
</evidence>
<feature type="region of interest" description="Disordered" evidence="7">
    <location>
        <begin position="512"/>
        <end position="575"/>
    </location>
</feature>
<dbReference type="STRING" id="1296120.A0A1B9H490"/>
<dbReference type="PROSITE" id="PS01359">
    <property type="entry name" value="ZF_PHD_1"/>
    <property type="match status" value="1"/>
</dbReference>
<dbReference type="GO" id="GO:0031267">
    <property type="term" value="F:small GTPase binding"/>
    <property type="evidence" value="ECO:0007669"/>
    <property type="project" value="TreeGrafter"/>
</dbReference>
<reference evidence="10" key="2">
    <citation type="submission" date="2013-12" db="EMBL/GenBank/DDBJ databases">
        <title>Evolution of pathogenesis and genome organization in the Tremellales.</title>
        <authorList>
            <person name="Cuomo C."/>
            <person name="Litvintseva A."/>
            <person name="Heitman J."/>
            <person name="Chen Y."/>
            <person name="Sun S."/>
            <person name="Springer D."/>
            <person name="Dromer F."/>
            <person name="Young S."/>
            <person name="Zeng Q."/>
            <person name="Chapman S."/>
            <person name="Gujja S."/>
            <person name="Saif S."/>
            <person name="Birren B."/>
        </authorList>
    </citation>
    <scope>NUCLEOTIDE SEQUENCE [LARGE SCALE GENOMIC DNA]</scope>
    <source>
        <strain evidence="10">BCC8398</strain>
    </source>
</reference>
<dbReference type="SUPFAM" id="SSF57903">
    <property type="entry name" value="FYVE/PHD zinc finger"/>
    <property type="match status" value="1"/>
</dbReference>
<dbReference type="Proteomes" id="UP000092666">
    <property type="component" value="Unassembled WGS sequence"/>
</dbReference>
<feature type="domain" description="PHD-type" evidence="8">
    <location>
        <begin position="434"/>
        <end position="484"/>
    </location>
</feature>
<dbReference type="InterPro" id="IPR019786">
    <property type="entry name" value="Zinc_finger_PHD-type_CS"/>
</dbReference>
<evidence type="ECO:0000313" key="9">
    <source>
        <dbReference type="EMBL" id="OCF38085.1"/>
    </source>
</evidence>
<dbReference type="InterPro" id="IPR001965">
    <property type="entry name" value="Znf_PHD"/>
</dbReference>
<feature type="repeat" description="RCC1" evidence="6">
    <location>
        <begin position="251"/>
        <end position="306"/>
    </location>
</feature>
<sequence length="603" mass="63714">MADTQTQSTEQEWGRVLICGGINWAHNGKKDKVANGTPDLLSPYILRSLSNLKIVKLITGPSANYAVVLDIHGAAYIFGRPPSPALATSSDIISENAPVKISPTSLELKEGVKFVDGAAGRGHVLLIDSEGGVWGCGNNVTAQIGLPVTMLIPKFTKVTGPWLKDPEVKIIQVTAGHTFSLFLTSTGQVYAAGSSENGQLGNGKTGERLVKAGKVTFDLEVPPRLVQGFTDKKIVQIASGNQHSLALDEEGFVYAWGYAGYSRLGLQDQVNRLVPTIVPHFAGNNIATRGHAILCGPTSSIVIDRQKMFLIAGKFKLTGDGSTGQAYTYFNLSVMACKVIKASCGGCTHFLTTPDPVGGIMTVGFGQGAVTDHLLELGLGPDAGKSATKAQKIEPLSGIDVIDVAGGAFFSLFLAKPNEALEDLTRFPEWVPSDSNCMVCGDDDSAGVQLECEKCEQPYHLFCLDPPLKDVPEGQWFCPECAQEADGGVDHPFLPLSLDEPRPRNRLQSALERVQASSGDAPGPAAPGSAAANSNSRKGSRTPSVKPDSQSRAGSVASGTPRGTKRDREGSSAVGEFRLVRRTVAIAEPEVKLGLALISAAPR</sequence>
<accession>A0A1B9H490</accession>
<dbReference type="EMBL" id="KI669492">
    <property type="protein sequence ID" value="OCF38085.1"/>
    <property type="molecule type" value="Genomic_DNA"/>
</dbReference>
<evidence type="ECO:0000256" key="3">
    <source>
        <dbReference type="ARBA" id="ARBA00022771"/>
    </source>
</evidence>
<keyword evidence="3 5" id="KW-0863">Zinc-finger</keyword>
<gene>
    <name evidence="9" type="ORF">I316_00309</name>
</gene>
<dbReference type="AlphaFoldDB" id="A0A1B9H490"/>
<dbReference type="Gene3D" id="2.130.10.30">
    <property type="entry name" value="Regulator of chromosome condensation 1/beta-lactamase-inhibitor protein II"/>
    <property type="match status" value="1"/>
</dbReference>
<dbReference type="InterPro" id="IPR000408">
    <property type="entry name" value="Reg_chr_condens"/>
</dbReference>
<keyword evidence="2" id="KW-0677">Repeat</keyword>
<keyword evidence="1" id="KW-0479">Metal-binding</keyword>
<dbReference type="InterPro" id="IPR011011">
    <property type="entry name" value="Znf_FYVE_PHD"/>
</dbReference>
<dbReference type="PROSITE" id="PS00626">
    <property type="entry name" value="RCC1_2"/>
    <property type="match status" value="1"/>
</dbReference>
<name>A0A1B9H490_9TREE</name>
<dbReference type="InterPro" id="IPR028641">
    <property type="entry name" value="RCC2"/>
</dbReference>
<evidence type="ECO:0000313" key="10">
    <source>
        <dbReference type="Proteomes" id="UP000092666"/>
    </source>
</evidence>
<dbReference type="InterPro" id="IPR009091">
    <property type="entry name" value="RCC1/BLIP-II"/>
</dbReference>
<dbReference type="InterPro" id="IPR019787">
    <property type="entry name" value="Znf_PHD-finger"/>
</dbReference>
<evidence type="ECO:0000256" key="7">
    <source>
        <dbReference type="SAM" id="MobiDB-lite"/>
    </source>
</evidence>
<evidence type="ECO:0000256" key="6">
    <source>
        <dbReference type="PROSITE-ProRule" id="PRU00235"/>
    </source>
</evidence>
<dbReference type="Gene3D" id="3.30.40.10">
    <property type="entry name" value="Zinc/RING finger domain, C3HC4 (zinc finger)"/>
    <property type="match status" value="1"/>
</dbReference>
<dbReference type="Pfam" id="PF25390">
    <property type="entry name" value="WD40_RLD"/>
    <property type="match status" value="1"/>
</dbReference>